<proteinExistence type="predicted"/>
<evidence type="ECO:0000313" key="1">
    <source>
        <dbReference type="EMBL" id="RDV06316.1"/>
    </source>
</evidence>
<dbReference type="Proteomes" id="UP000263833">
    <property type="component" value="Unassembled WGS sequence"/>
</dbReference>
<dbReference type="OrthoDB" id="9777890at2"/>
<dbReference type="GO" id="GO:0016740">
    <property type="term" value="F:transferase activity"/>
    <property type="evidence" value="ECO:0007669"/>
    <property type="project" value="UniProtKB-KW"/>
</dbReference>
<keyword evidence="2" id="KW-1185">Reference proteome</keyword>
<name>A0A371BFD0_9SPHN</name>
<sequence>MRSGFAASFDQLHEEAIEATGLNDFGDPVYREGLEALLAARDASGIDYPADGETILGPLRQTLAARLKSIDQIKRMGAALASVEQPLFILGLPRTGTTAMQRMLMSDPQLQGLEYWLGAAPKPRPARESWDSDPEFIACRDGLEAMMQAAPLIGKMHPMAADEGEECRLVMEQSFGHSSFSLVAPIRPYQDWLFQADLEPHYRHFKSVLGLIGSNDREKTWVLKCPHHAPQVDSLLRAFPDSRILFMHRPVEDVVPSVVRLGESFLGMVEGDGIDMVSRAEMIVENLDLTLRRLLKVRDDNPDRFLNLSMESFVADPMASVERIYSHFGLAMSSESRTALSAWVRENHHGGHGAPGAGPLPFGLNRDALRERFNYYQG</sequence>
<dbReference type="SUPFAM" id="SSF52540">
    <property type="entry name" value="P-loop containing nucleoside triphosphate hydrolases"/>
    <property type="match status" value="1"/>
</dbReference>
<organism evidence="1 2">
    <name type="scientific">Sphingorhabdus pulchriflava</name>
    <dbReference type="NCBI Taxonomy" id="2292257"/>
    <lineage>
        <taxon>Bacteria</taxon>
        <taxon>Pseudomonadati</taxon>
        <taxon>Pseudomonadota</taxon>
        <taxon>Alphaproteobacteria</taxon>
        <taxon>Sphingomonadales</taxon>
        <taxon>Sphingomonadaceae</taxon>
        <taxon>Sphingorhabdus</taxon>
    </lineage>
</organism>
<dbReference type="InterPro" id="IPR027417">
    <property type="entry name" value="P-loop_NTPase"/>
</dbReference>
<dbReference type="Pfam" id="PF13469">
    <property type="entry name" value="Sulfotransfer_3"/>
    <property type="match status" value="1"/>
</dbReference>
<dbReference type="Gene3D" id="3.40.50.300">
    <property type="entry name" value="P-loop containing nucleotide triphosphate hydrolases"/>
    <property type="match status" value="1"/>
</dbReference>
<keyword evidence="1" id="KW-0808">Transferase</keyword>
<reference evidence="2" key="1">
    <citation type="submission" date="2018-08" db="EMBL/GenBank/DDBJ databases">
        <authorList>
            <person name="Kim S.-J."/>
            <person name="Jung G.-Y."/>
        </authorList>
    </citation>
    <scope>NUCLEOTIDE SEQUENCE [LARGE SCALE GENOMIC DNA]</scope>
    <source>
        <strain evidence="2">GY_G</strain>
    </source>
</reference>
<gene>
    <name evidence="1" type="ORF">DXH95_02455</name>
</gene>
<evidence type="ECO:0000313" key="2">
    <source>
        <dbReference type="Proteomes" id="UP000263833"/>
    </source>
</evidence>
<comment type="caution">
    <text evidence="1">The sequence shown here is derived from an EMBL/GenBank/DDBJ whole genome shotgun (WGS) entry which is preliminary data.</text>
</comment>
<dbReference type="EMBL" id="QRGP01000001">
    <property type="protein sequence ID" value="RDV06316.1"/>
    <property type="molecule type" value="Genomic_DNA"/>
</dbReference>
<accession>A0A371BFD0</accession>
<dbReference type="AlphaFoldDB" id="A0A371BFD0"/>
<dbReference type="PANTHER" id="PTHR36451:SF1">
    <property type="entry name" value="OMEGA-HYDROXY-BETA-DIHYDROMENAQUINONE-9 SULFOTRANSFERASE STF3"/>
    <property type="match status" value="1"/>
</dbReference>
<dbReference type="InterPro" id="IPR052736">
    <property type="entry name" value="Stf3_sulfotransferase"/>
</dbReference>
<protein>
    <submittedName>
        <fullName evidence="1">Sulfotransferase</fullName>
    </submittedName>
</protein>
<dbReference type="RefSeq" id="WP_115547871.1">
    <property type="nucleotide sequence ID" value="NZ_QRGP01000001.1"/>
</dbReference>
<dbReference type="PANTHER" id="PTHR36451">
    <property type="entry name" value="PAPS-DEPENDENT SULFOTRANSFERASE STF3"/>
    <property type="match status" value="1"/>
</dbReference>